<comment type="caution">
    <text evidence="3">The sequence shown here is derived from an EMBL/GenBank/DDBJ whole genome shotgun (WGS) entry which is preliminary data.</text>
</comment>
<protein>
    <submittedName>
        <fullName evidence="3">PRC-barrel domain protein</fullName>
    </submittedName>
</protein>
<keyword evidence="4" id="KW-1185">Reference proteome</keyword>
<reference evidence="3 4" key="1">
    <citation type="submission" date="2019-03" db="EMBL/GenBank/DDBJ databases">
        <title>Genomic Encyclopedia of Archaeal and Bacterial Type Strains, Phase II (KMG-II): from individual species to whole genera.</title>
        <authorList>
            <person name="Goeker M."/>
        </authorList>
    </citation>
    <scope>NUCLEOTIDE SEQUENCE [LARGE SCALE GENOMIC DNA]</scope>
    <source>
        <strain evidence="3 4">DSM 22554</strain>
    </source>
</reference>
<proteinExistence type="predicted"/>
<evidence type="ECO:0000259" key="2">
    <source>
        <dbReference type="Pfam" id="PF05239"/>
    </source>
</evidence>
<dbReference type="EMBL" id="SMGO01000003">
    <property type="protein sequence ID" value="TCK80766.1"/>
    <property type="molecule type" value="Genomic_DNA"/>
</dbReference>
<dbReference type="Gene3D" id="3.90.50.10">
    <property type="entry name" value="Photosynthetic Reaction Center, subunit H, domain 2"/>
    <property type="match status" value="1"/>
</dbReference>
<dbReference type="InterPro" id="IPR011033">
    <property type="entry name" value="PRC_barrel-like_sf"/>
</dbReference>
<accession>A0A4R1LNX9</accession>
<feature type="region of interest" description="Disordered" evidence="1">
    <location>
        <begin position="167"/>
        <end position="209"/>
    </location>
</feature>
<name>A0A4R1LNX9_9SPHI</name>
<dbReference type="GO" id="GO:0030077">
    <property type="term" value="C:plasma membrane light-harvesting complex"/>
    <property type="evidence" value="ECO:0007669"/>
    <property type="project" value="InterPro"/>
</dbReference>
<feature type="compositionally biased region" description="Acidic residues" evidence="1">
    <location>
        <begin position="177"/>
        <end position="187"/>
    </location>
</feature>
<dbReference type="Proteomes" id="UP000294616">
    <property type="component" value="Unassembled WGS sequence"/>
</dbReference>
<dbReference type="AlphaFoldDB" id="A0A4R1LNX9"/>
<dbReference type="GO" id="GO:0019684">
    <property type="term" value="P:photosynthesis, light reaction"/>
    <property type="evidence" value="ECO:0007669"/>
    <property type="project" value="InterPro"/>
</dbReference>
<evidence type="ECO:0000313" key="4">
    <source>
        <dbReference type="Proteomes" id="UP000294616"/>
    </source>
</evidence>
<dbReference type="OrthoDB" id="1422173at2"/>
<gene>
    <name evidence="3" type="ORF">C8N28_2520</name>
</gene>
<dbReference type="SUPFAM" id="SSF50346">
    <property type="entry name" value="PRC-barrel domain"/>
    <property type="match status" value="1"/>
</dbReference>
<evidence type="ECO:0000256" key="1">
    <source>
        <dbReference type="SAM" id="MobiDB-lite"/>
    </source>
</evidence>
<feature type="domain" description="PRC-barrel" evidence="2">
    <location>
        <begin position="23"/>
        <end position="82"/>
    </location>
</feature>
<evidence type="ECO:0000313" key="3">
    <source>
        <dbReference type="EMBL" id="TCK80766.1"/>
    </source>
</evidence>
<dbReference type="Pfam" id="PF05239">
    <property type="entry name" value="PRC"/>
    <property type="match status" value="1"/>
</dbReference>
<organism evidence="3 4">
    <name type="scientific">Albibacterium bauzanense</name>
    <dbReference type="NCBI Taxonomy" id="653929"/>
    <lineage>
        <taxon>Bacteria</taxon>
        <taxon>Pseudomonadati</taxon>
        <taxon>Bacteroidota</taxon>
        <taxon>Sphingobacteriia</taxon>
        <taxon>Sphingobacteriales</taxon>
        <taxon>Sphingobacteriaceae</taxon>
        <taxon>Albibacterium</taxon>
    </lineage>
</organism>
<sequence>MDNTRSNHLEELRGSDYKIAEGAPDIQGWRIVDYTGEKVGKVRDMLFDKIAQKVRYIITHLNDSDSALGNRDVLIPIGKAQLNTSTEEVVISDLTLAQLSNLPTYTGDEITPEQEYAIRNTFLGTIAGGVTSGIADYNRDTFYDNKDFDEDRFYNRGDYADRTAGINTTSDLKETSNLDEDEDSDITEDVRRRNDELFDNGSIDNPNKV</sequence>
<dbReference type="InterPro" id="IPR014747">
    <property type="entry name" value="Bac_photo_RC_H_C"/>
</dbReference>
<dbReference type="RefSeq" id="WP_132225398.1">
    <property type="nucleotide sequence ID" value="NZ_SMGO01000003.1"/>
</dbReference>
<dbReference type="InterPro" id="IPR027275">
    <property type="entry name" value="PRC-brl_dom"/>
</dbReference>